<evidence type="ECO:0000313" key="2">
    <source>
        <dbReference type="EMBL" id="KDR80515.1"/>
    </source>
</evidence>
<gene>
    <name evidence="2" type="ORF">GALMADRAFT_240808</name>
</gene>
<protein>
    <recommendedName>
        <fullName evidence="4">Peptidase C13 family protein</fullName>
    </recommendedName>
</protein>
<reference evidence="3" key="1">
    <citation type="journal article" date="2014" name="Proc. Natl. Acad. Sci. U.S.A.">
        <title>Extensive sampling of basidiomycete genomes demonstrates inadequacy of the white-rot/brown-rot paradigm for wood decay fungi.</title>
        <authorList>
            <person name="Riley R."/>
            <person name="Salamov A.A."/>
            <person name="Brown D.W."/>
            <person name="Nagy L.G."/>
            <person name="Floudas D."/>
            <person name="Held B.W."/>
            <person name="Levasseur A."/>
            <person name="Lombard V."/>
            <person name="Morin E."/>
            <person name="Otillar R."/>
            <person name="Lindquist E.A."/>
            <person name="Sun H."/>
            <person name="LaButti K.M."/>
            <person name="Schmutz J."/>
            <person name="Jabbour D."/>
            <person name="Luo H."/>
            <person name="Baker S.E."/>
            <person name="Pisabarro A.G."/>
            <person name="Walton J.D."/>
            <person name="Blanchette R.A."/>
            <person name="Henrissat B."/>
            <person name="Martin F."/>
            <person name="Cullen D."/>
            <person name="Hibbett D.S."/>
            <person name="Grigoriev I.V."/>
        </authorList>
    </citation>
    <scope>NUCLEOTIDE SEQUENCE [LARGE SCALE GENOMIC DNA]</scope>
    <source>
        <strain evidence="3">CBS 339.88</strain>
    </source>
</reference>
<accession>A0A067TBE5</accession>
<dbReference type="HOGENOM" id="CLU_514886_0_0_1"/>
<dbReference type="OrthoDB" id="3055657at2759"/>
<keyword evidence="1" id="KW-0732">Signal</keyword>
<keyword evidence="3" id="KW-1185">Reference proteome</keyword>
<feature type="chain" id="PRO_5001649017" description="Peptidase C13 family protein" evidence="1">
    <location>
        <begin position="19"/>
        <end position="515"/>
    </location>
</feature>
<dbReference type="STRING" id="685588.A0A067TBE5"/>
<evidence type="ECO:0008006" key="4">
    <source>
        <dbReference type="Google" id="ProtNLM"/>
    </source>
</evidence>
<evidence type="ECO:0000313" key="3">
    <source>
        <dbReference type="Proteomes" id="UP000027222"/>
    </source>
</evidence>
<organism evidence="2 3">
    <name type="scientific">Galerina marginata (strain CBS 339.88)</name>
    <dbReference type="NCBI Taxonomy" id="685588"/>
    <lineage>
        <taxon>Eukaryota</taxon>
        <taxon>Fungi</taxon>
        <taxon>Dikarya</taxon>
        <taxon>Basidiomycota</taxon>
        <taxon>Agaricomycotina</taxon>
        <taxon>Agaricomycetes</taxon>
        <taxon>Agaricomycetidae</taxon>
        <taxon>Agaricales</taxon>
        <taxon>Agaricineae</taxon>
        <taxon>Strophariaceae</taxon>
        <taxon>Galerina</taxon>
    </lineage>
</organism>
<sequence>MAFLLRVVLSPFFFLTDSIRGFILGSPPRYTHPTAACALLGNNNLWFETDFVVFHDLLGAPAESSIWLRGTEIRSEREFLVGDPACDQIIFNPPSFETVHVDEDESLKTRYLVEVRHRASTSSADDTLVLLLVGHGNQNGVFEVGTDKLKIKELERSVRGTKGTVFLITTACYSGAWQSPLWTLIAAAEANEESVSIVVSGSGQVRGGFFANALLAEHANEFNINVPCAGSVNEHGIRGQQHPHDFGPNSPRLPSASFRHQSLQAVRESMHQWRNQIGRTYTSTDFTFSPSTTDPVPLMPFRSLESFTSNLHTFQCSAPSPPADCSSESASMSTTVQHSTSMAIQRLSVQEEEQLFKLANKYLKSKPIQTLNETKIIVRCTELLGNRTSVTNEARCSLFVELKERKRFQELARAIAYNLSWETTVKELGEPDSEQGMHRGPGRLALQLQAEASGCLVSHLVKKGEPSKGIRPYEGAANWLARIWERAGSQKIEKSDWDSAVNQAGNVVARDDPSE</sequence>
<name>A0A067TBE5_GALM3</name>
<dbReference type="EMBL" id="KL142371">
    <property type="protein sequence ID" value="KDR80515.1"/>
    <property type="molecule type" value="Genomic_DNA"/>
</dbReference>
<proteinExistence type="predicted"/>
<evidence type="ECO:0000256" key="1">
    <source>
        <dbReference type="SAM" id="SignalP"/>
    </source>
</evidence>
<feature type="signal peptide" evidence="1">
    <location>
        <begin position="1"/>
        <end position="18"/>
    </location>
</feature>
<dbReference type="Proteomes" id="UP000027222">
    <property type="component" value="Unassembled WGS sequence"/>
</dbReference>
<dbReference type="AlphaFoldDB" id="A0A067TBE5"/>